<accession>A0A1P8KGB2</accession>
<geneLocation type="plasmid" evidence="1">
    <name>pALWED1.1</name>
</geneLocation>
<sequence length="1060" mass="119445">MSKKKAEKSGYNKTGYSKIEIILMLFLQSMKADVEDYCDLETVSDEHTFVTKTGAMITIIEYKGIKSLISGDAFSRQIGLMTSNMRNYFKDRGHTIHLAFKVDHETPYAIHDLNAMQKATTARCAMNLDIIIDEMTETISGGVFNESCYIALISEPTLLSPIDKAQDSKNRKKLLSQITMPSTVNAQDMLKSSDSLYVHHESFVSQFLNSLSTEEFPAIYEVLNVVEAGLTIKKQIASHSTSDDFTLSVPMLNTRLPMRWKEIPSEHDASHVLYQPISEQLMTNAILPGTSQGSFYPVGSVITDGVVYAPLMVDIYPAKTNTFETLFRLLHQAKTHDTNGNIRSIPYAVSYCITGDGMAGTMMKRTLSSVIHFMTAQNKAIRNAGNILMATKNDLDQVDTVAGLQMTMMTWAPNTEDGVNILVGRRQKLWKSFEAWGGAKVMEQAGDPILTWASHIPGLMVRNHAPISPAPLFDVFYMLPLTRINSPFHKGHQLNKTLDGKLIILDSFSNEVTVWTTINIGKPGTGKSVTMNKGMLEDIMMPGNERIPLTYIVDVGESSRGLVETVQDSLPEELRHYAIYKRIKNSKEEAINPLEFSMGLRYPLNYEMRQMTAFLSSLVTPPELKGQPAKNTSDVIGAVLRRTFYFADDTNADHKARKYMRFADPELDRIMEKHGLIEPHSEQGKDISYYALRDLFHSMNEIRGRTLAHRYAMPTIGDMIETLSDSSILDVWSDVHIDNERALDFLAHQIMAAQNTYPAFFYHTNFDIGNARVASIDLNEVATSSDPKTTSLFFQIVRMFIKRKFAVSRDDIPKFPQAYREYATQLINELLEDRKIMSYDELHVAKGDPILLEELAEDARTLRKWGARLNLASHKVEDFKDLVGFATAYVIVDPGTRESREAIRDSIGLTQLEMDALGSGNVGFSDQGLTYFSKIKLEKMECSGLYTVSLGPILLWSLSTHPDERALRNYTYDLIGERGKALKVLAQFYPKGAKNQIKTRRTMIEKNAKNKGTDFDENKATASVISTMAQEMVVEYQRYELEQNMKKKLLNQRKSEAVSS</sequence>
<evidence type="ECO:0000313" key="1">
    <source>
        <dbReference type="EMBL" id="APW48723.1"/>
    </source>
</evidence>
<proteinExistence type="predicted"/>
<keyword evidence="1" id="KW-0614">Plasmid</keyword>
<name>A0A1P8KGB2_ACILW</name>
<gene>
    <name evidence="1" type="ORF">BAA96_1p0016</name>
</gene>
<organism evidence="1">
    <name type="scientific">Acinetobacter lwoffii</name>
    <dbReference type="NCBI Taxonomy" id="28090"/>
    <lineage>
        <taxon>Bacteria</taxon>
        <taxon>Pseudomonadati</taxon>
        <taxon>Pseudomonadota</taxon>
        <taxon>Gammaproteobacteria</taxon>
        <taxon>Moraxellales</taxon>
        <taxon>Moraxellaceae</taxon>
        <taxon>Acinetobacter</taxon>
    </lineage>
</organism>
<reference evidence="1" key="1">
    <citation type="journal article" date="2016" name="Biomed. Res. Int.">
        <title>Resistance of Permafrost and Modern Acinetobacter lwoffii Strains to Heavy Metals and Arsenic Revealed by Genome Analysis.</title>
        <authorList>
            <person name="Mindlin S."/>
            <person name="Petrenko A."/>
            <person name="Kurakov A."/>
            <person name="Beletsky A."/>
            <person name="Mardanov A."/>
            <person name="Petrova M."/>
        </authorList>
    </citation>
    <scope>NUCLEOTIDE SEQUENCE</scope>
    <source>
        <strain evidence="1">ED23-35</strain>
        <plasmid evidence="1">pALWED1.1</plasmid>
    </source>
</reference>
<evidence type="ECO:0008006" key="2">
    <source>
        <dbReference type="Google" id="ProtNLM"/>
    </source>
</evidence>
<dbReference type="EMBL" id="KX426227">
    <property type="protein sequence ID" value="APW48723.1"/>
    <property type="molecule type" value="Genomic_DNA"/>
</dbReference>
<dbReference type="InterPro" id="IPR027417">
    <property type="entry name" value="P-loop_NTPase"/>
</dbReference>
<dbReference type="SUPFAM" id="SSF52540">
    <property type="entry name" value="P-loop containing nucleoside triphosphate hydrolases"/>
    <property type="match status" value="1"/>
</dbReference>
<protein>
    <recommendedName>
        <fullName evidence="2">ATP-binding protein</fullName>
    </recommendedName>
</protein>
<dbReference type="AlphaFoldDB" id="A0A1P8KGB2"/>
<dbReference type="Gene3D" id="3.40.50.300">
    <property type="entry name" value="P-loop containing nucleotide triphosphate hydrolases"/>
    <property type="match status" value="1"/>
</dbReference>
<dbReference type="RefSeq" id="WP_032055037.1">
    <property type="nucleotide sequence ID" value="NZ_CP082144.1"/>
</dbReference>